<feature type="domain" description="DUF7032" evidence="5">
    <location>
        <begin position="32"/>
        <end position="139"/>
    </location>
</feature>
<evidence type="ECO:0000313" key="6">
    <source>
        <dbReference type="EMBL" id="PSR98552.1"/>
    </source>
</evidence>
<dbReference type="SUPFAM" id="SSF48371">
    <property type="entry name" value="ARM repeat"/>
    <property type="match status" value="1"/>
</dbReference>
<evidence type="ECO:0000259" key="5">
    <source>
        <dbReference type="Pfam" id="PF23005"/>
    </source>
</evidence>
<dbReference type="PANTHER" id="PTHR46043:SF5">
    <property type="entry name" value="ARM REPEAT SUPERFAMILY PROTEIN"/>
    <property type="match status" value="1"/>
</dbReference>
<dbReference type="PROSITE" id="PS50176">
    <property type="entry name" value="ARM_REPEAT"/>
    <property type="match status" value="1"/>
</dbReference>
<dbReference type="Proteomes" id="UP000241394">
    <property type="component" value="Chromosome LG22"/>
</dbReference>
<keyword evidence="1" id="KW-0677">Repeat</keyword>
<dbReference type="OrthoDB" id="7537227at2759"/>
<evidence type="ECO:0000313" key="7">
    <source>
        <dbReference type="Proteomes" id="UP000241394"/>
    </source>
</evidence>
<dbReference type="Gramene" id="PSR98552">
    <property type="protein sequence ID" value="PSR98552"/>
    <property type="gene ID" value="CEY00_Acc25069"/>
</dbReference>
<protein>
    <submittedName>
        <fullName evidence="6">U-box domain-containing protein</fullName>
    </submittedName>
</protein>
<evidence type="ECO:0000256" key="3">
    <source>
        <dbReference type="PROSITE-ProRule" id="PRU00259"/>
    </source>
</evidence>
<feature type="repeat" description="ARM" evidence="3">
    <location>
        <begin position="460"/>
        <end position="500"/>
    </location>
</feature>
<gene>
    <name evidence="6" type="ORF">CEY00_Acc25069</name>
</gene>
<comment type="caution">
    <text evidence="6">The sequence shown here is derived from an EMBL/GenBank/DDBJ whole genome shotgun (WGS) entry which is preliminary data.</text>
</comment>
<dbReference type="OMA" id="SRDDMKF"/>
<dbReference type="InterPro" id="IPR021133">
    <property type="entry name" value="HEAT_type_2"/>
</dbReference>
<feature type="compositionally biased region" description="Basic and acidic residues" evidence="4">
    <location>
        <begin position="1"/>
        <end position="18"/>
    </location>
</feature>
<dbReference type="SMART" id="SM00185">
    <property type="entry name" value="ARM"/>
    <property type="match status" value="6"/>
</dbReference>
<dbReference type="Gene3D" id="1.25.10.10">
    <property type="entry name" value="Leucine-rich Repeat Variant"/>
    <property type="match status" value="1"/>
</dbReference>
<evidence type="ECO:0000256" key="2">
    <source>
        <dbReference type="PROSITE-ProRule" id="PRU00103"/>
    </source>
</evidence>
<dbReference type="InterPro" id="IPR011989">
    <property type="entry name" value="ARM-like"/>
</dbReference>
<dbReference type="Pfam" id="PF23005">
    <property type="entry name" value="DUF7032"/>
    <property type="match status" value="1"/>
</dbReference>
<dbReference type="InterPro" id="IPR016024">
    <property type="entry name" value="ARM-type_fold"/>
</dbReference>
<dbReference type="PROSITE" id="PS50077">
    <property type="entry name" value="HEAT_REPEAT"/>
    <property type="match status" value="1"/>
</dbReference>
<dbReference type="PANTHER" id="PTHR46043">
    <property type="entry name" value="ARM REPEAT SUPERFAMILY PROTEIN"/>
    <property type="match status" value="1"/>
</dbReference>
<dbReference type="InterPro" id="IPR054296">
    <property type="entry name" value="DUF7032"/>
</dbReference>
<evidence type="ECO:0000256" key="1">
    <source>
        <dbReference type="ARBA" id="ARBA00022737"/>
    </source>
</evidence>
<dbReference type="FunCoup" id="A0A2R6PYC9">
    <property type="interactions" value="3401"/>
</dbReference>
<dbReference type="InterPro" id="IPR000225">
    <property type="entry name" value="Armadillo"/>
</dbReference>
<keyword evidence="7" id="KW-1185">Reference proteome</keyword>
<feature type="repeat" description="HEAT" evidence="2">
    <location>
        <begin position="461"/>
        <end position="496"/>
    </location>
</feature>
<name>A0A2R6PYC9_ACTCC</name>
<accession>A0A2R6PYC9</accession>
<dbReference type="AlphaFoldDB" id="A0A2R6PYC9"/>
<dbReference type="InParanoid" id="A0A2R6PYC9"/>
<feature type="region of interest" description="Disordered" evidence="4">
    <location>
        <begin position="1"/>
        <end position="29"/>
    </location>
</feature>
<proteinExistence type="predicted"/>
<reference evidence="6 7" key="1">
    <citation type="submission" date="2017-07" db="EMBL/GenBank/DDBJ databases">
        <title>An improved, manually edited Actinidia chinensis var. chinensis (kiwifruit) genome highlights the challenges associated with draft genomes and gene prediction in plants.</title>
        <authorList>
            <person name="Pilkington S."/>
            <person name="Crowhurst R."/>
            <person name="Hilario E."/>
            <person name="Nardozza S."/>
            <person name="Fraser L."/>
            <person name="Peng Y."/>
            <person name="Gunaseelan K."/>
            <person name="Simpson R."/>
            <person name="Tahir J."/>
            <person name="Deroles S."/>
            <person name="Templeton K."/>
            <person name="Luo Z."/>
            <person name="Davy M."/>
            <person name="Cheng C."/>
            <person name="Mcneilage M."/>
            <person name="Scaglione D."/>
            <person name="Liu Y."/>
            <person name="Zhang Q."/>
            <person name="Datson P."/>
            <person name="De Silva N."/>
            <person name="Gardiner S."/>
            <person name="Bassett H."/>
            <person name="Chagne D."/>
            <person name="Mccallum J."/>
            <person name="Dzierzon H."/>
            <person name="Deng C."/>
            <person name="Wang Y.-Y."/>
            <person name="Barron N."/>
            <person name="Manako K."/>
            <person name="Bowen J."/>
            <person name="Foster T."/>
            <person name="Erridge Z."/>
            <person name="Tiffin H."/>
            <person name="Waite C."/>
            <person name="Davies K."/>
            <person name="Grierson E."/>
            <person name="Laing W."/>
            <person name="Kirk R."/>
            <person name="Chen X."/>
            <person name="Wood M."/>
            <person name="Montefiori M."/>
            <person name="Brummell D."/>
            <person name="Schwinn K."/>
            <person name="Catanach A."/>
            <person name="Fullerton C."/>
            <person name="Li D."/>
            <person name="Meiyalaghan S."/>
            <person name="Nieuwenhuizen N."/>
            <person name="Read N."/>
            <person name="Prakash R."/>
            <person name="Hunter D."/>
            <person name="Zhang H."/>
            <person name="Mckenzie M."/>
            <person name="Knabel M."/>
            <person name="Harris A."/>
            <person name="Allan A."/>
            <person name="Chen A."/>
            <person name="Janssen B."/>
            <person name="Plunkett B."/>
            <person name="Dwamena C."/>
            <person name="Voogd C."/>
            <person name="Leif D."/>
            <person name="Lafferty D."/>
            <person name="Souleyre E."/>
            <person name="Varkonyi-Gasic E."/>
            <person name="Gambi F."/>
            <person name="Hanley J."/>
            <person name="Yao J.-L."/>
            <person name="Cheung J."/>
            <person name="David K."/>
            <person name="Warren B."/>
            <person name="Marsh K."/>
            <person name="Snowden K."/>
            <person name="Lin-Wang K."/>
            <person name="Brian L."/>
            <person name="Martinez-Sanchez M."/>
            <person name="Wang M."/>
            <person name="Ileperuma N."/>
            <person name="Macnee N."/>
            <person name="Campin R."/>
            <person name="Mcatee P."/>
            <person name="Drummond R."/>
            <person name="Espley R."/>
            <person name="Ireland H."/>
            <person name="Wu R."/>
            <person name="Atkinson R."/>
            <person name="Karunairetnam S."/>
            <person name="Bulley S."/>
            <person name="Chunkath S."/>
            <person name="Hanley Z."/>
            <person name="Storey R."/>
            <person name="Thrimawithana A."/>
            <person name="Thomson S."/>
            <person name="David C."/>
            <person name="Testolin R."/>
        </authorList>
    </citation>
    <scope>NUCLEOTIDE SEQUENCE [LARGE SCALE GENOMIC DNA]</scope>
    <source>
        <strain evidence="7">cv. Red5</strain>
        <tissue evidence="6">Young leaf</tissue>
    </source>
</reference>
<evidence type="ECO:0000256" key="4">
    <source>
        <dbReference type="SAM" id="MobiDB-lite"/>
    </source>
</evidence>
<sequence>MKLNMGEEKTHKESKQDQESPESSAGKPSLRRAIQLITSLISLSHSIRVFSIKWKSIRIKLEDLLSGLTSIENCNSGENPSLSVEIPAIIATISDCYNLSQRCIDLSYSGKLLMQSDLDIICAKFDSHTKNLSEIYTAGLLRDCSAIVVSRPGPTASRDDMKFYVKDLFSRLKIGGTELRKQALIALNEVIVEDEKYVKIGIEIGGLIGILVNFLDSQEIEIQEESAKSLSVISGFDSYRSVLVGAGIVGPLVRVLESGSEMGKEMSARCLMKLTENSDNAWSVSAHGGVTVLLKICCSCDSNGELVGLACAVLKNLVGVEEIKRFMVEEGAVLAFVGLLRCKSEVPQINSIELLQILALGDDSIRQTIVREDGIQVLVLVLDPKSCFSLKSREMALKAIMNLCFSPMASLNILMNYGFMDHLLYYLRKGEVSIQELALKAIFQLCGISEETKKQMGDTGFMPELVKLLDAKSFEVRELAAEALSSLVSLSKNRKLFVQSEQNVGLLLQLLDPEEGSSGTRKFLLSILVSLTSSHSARKKIVHSGYMKNIEKLAEAEVSDAKRIVRKLSSNRFRSLLSGIWHS</sequence>
<organism evidence="6 7">
    <name type="scientific">Actinidia chinensis var. chinensis</name>
    <name type="common">Chinese soft-hair kiwi</name>
    <dbReference type="NCBI Taxonomy" id="1590841"/>
    <lineage>
        <taxon>Eukaryota</taxon>
        <taxon>Viridiplantae</taxon>
        <taxon>Streptophyta</taxon>
        <taxon>Embryophyta</taxon>
        <taxon>Tracheophyta</taxon>
        <taxon>Spermatophyta</taxon>
        <taxon>Magnoliopsida</taxon>
        <taxon>eudicotyledons</taxon>
        <taxon>Gunneridae</taxon>
        <taxon>Pentapetalae</taxon>
        <taxon>asterids</taxon>
        <taxon>Ericales</taxon>
        <taxon>Actinidiaceae</taxon>
        <taxon>Actinidia</taxon>
    </lineage>
</organism>
<reference evidence="7" key="2">
    <citation type="journal article" date="2018" name="BMC Genomics">
        <title>A manually annotated Actinidia chinensis var. chinensis (kiwifruit) genome highlights the challenges associated with draft genomes and gene prediction in plants.</title>
        <authorList>
            <person name="Pilkington S.M."/>
            <person name="Crowhurst R."/>
            <person name="Hilario E."/>
            <person name="Nardozza S."/>
            <person name="Fraser L."/>
            <person name="Peng Y."/>
            <person name="Gunaseelan K."/>
            <person name="Simpson R."/>
            <person name="Tahir J."/>
            <person name="Deroles S.C."/>
            <person name="Templeton K."/>
            <person name="Luo Z."/>
            <person name="Davy M."/>
            <person name="Cheng C."/>
            <person name="McNeilage M."/>
            <person name="Scaglione D."/>
            <person name="Liu Y."/>
            <person name="Zhang Q."/>
            <person name="Datson P."/>
            <person name="De Silva N."/>
            <person name="Gardiner S.E."/>
            <person name="Bassett H."/>
            <person name="Chagne D."/>
            <person name="McCallum J."/>
            <person name="Dzierzon H."/>
            <person name="Deng C."/>
            <person name="Wang Y.Y."/>
            <person name="Barron L."/>
            <person name="Manako K."/>
            <person name="Bowen J."/>
            <person name="Foster T.M."/>
            <person name="Erridge Z.A."/>
            <person name="Tiffin H."/>
            <person name="Waite C.N."/>
            <person name="Davies K.M."/>
            <person name="Grierson E.P."/>
            <person name="Laing W.A."/>
            <person name="Kirk R."/>
            <person name="Chen X."/>
            <person name="Wood M."/>
            <person name="Montefiori M."/>
            <person name="Brummell D.A."/>
            <person name="Schwinn K.E."/>
            <person name="Catanach A."/>
            <person name="Fullerton C."/>
            <person name="Li D."/>
            <person name="Meiyalaghan S."/>
            <person name="Nieuwenhuizen N."/>
            <person name="Read N."/>
            <person name="Prakash R."/>
            <person name="Hunter D."/>
            <person name="Zhang H."/>
            <person name="McKenzie M."/>
            <person name="Knabel M."/>
            <person name="Harris A."/>
            <person name="Allan A.C."/>
            <person name="Gleave A."/>
            <person name="Chen A."/>
            <person name="Janssen B.J."/>
            <person name="Plunkett B."/>
            <person name="Ampomah-Dwamena C."/>
            <person name="Voogd C."/>
            <person name="Leif D."/>
            <person name="Lafferty D."/>
            <person name="Souleyre E.J.F."/>
            <person name="Varkonyi-Gasic E."/>
            <person name="Gambi F."/>
            <person name="Hanley J."/>
            <person name="Yao J.L."/>
            <person name="Cheung J."/>
            <person name="David K.M."/>
            <person name="Warren B."/>
            <person name="Marsh K."/>
            <person name="Snowden K.C."/>
            <person name="Lin-Wang K."/>
            <person name="Brian L."/>
            <person name="Martinez-Sanchez M."/>
            <person name="Wang M."/>
            <person name="Ileperuma N."/>
            <person name="Macnee N."/>
            <person name="Campin R."/>
            <person name="McAtee P."/>
            <person name="Drummond R.S.M."/>
            <person name="Espley R.V."/>
            <person name="Ireland H.S."/>
            <person name="Wu R."/>
            <person name="Atkinson R.G."/>
            <person name="Karunairetnam S."/>
            <person name="Bulley S."/>
            <person name="Chunkath S."/>
            <person name="Hanley Z."/>
            <person name="Storey R."/>
            <person name="Thrimawithana A.H."/>
            <person name="Thomson S."/>
            <person name="David C."/>
            <person name="Testolin R."/>
            <person name="Huang H."/>
            <person name="Hellens R.P."/>
            <person name="Schaffer R.J."/>
        </authorList>
    </citation>
    <scope>NUCLEOTIDE SEQUENCE [LARGE SCALE GENOMIC DNA]</scope>
    <source>
        <strain evidence="7">cv. Red5</strain>
    </source>
</reference>
<dbReference type="EMBL" id="NKQK01000022">
    <property type="protein sequence ID" value="PSR98552.1"/>
    <property type="molecule type" value="Genomic_DNA"/>
</dbReference>